<gene>
    <name evidence="1" type="ORF">WJX81_004875</name>
</gene>
<organism evidence="1 2">
    <name type="scientific">Elliptochloris bilobata</name>
    <dbReference type="NCBI Taxonomy" id="381761"/>
    <lineage>
        <taxon>Eukaryota</taxon>
        <taxon>Viridiplantae</taxon>
        <taxon>Chlorophyta</taxon>
        <taxon>core chlorophytes</taxon>
        <taxon>Trebouxiophyceae</taxon>
        <taxon>Trebouxiophyceae incertae sedis</taxon>
        <taxon>Elliptochloris clade</taxon>
        <taxon>Elliptochloris</taxon>
    </lineage>
</organism>
<dbReference type="AlphaFoldDB" id="A0AAW1RKP4"/>
<proteinExistence type="predicted"/>
<dbReference type="Proteomes" id="UP001445335">
    <property type="component" value="Unassembled WGS sequence"/>
</dbReference>
<protein>
    <submittedName>
        <fullName evidence="1">Uncharacterized protein</fullName>
    </submittedName>
</protein>
<sequence>MGFGLKKEGPATDGLDLAEASSEREVADVLGKRLRQKRPHKQFLAVRLVADVVAAHPELRTALLQCVDAVQRQPMNRYSNTLKEQQRFKAAANELLQGAPGAVASLDELNSSLQLQDEVLHARRTGAVAVPCEAGSQPGADAFDELMASRKH</sequence>
<name>A0AAW1RKP4_9CHLO</name>
<keyword evidence="2" id="KW-1185">Reference proteome</keyword>
<evidence type="ECO:0000313" key="2">
    <source>
        <dbReference type="Proteomes" id="UP001445335"/>
    </source>
</evidence>
<evidence type="ECO:0000313" key="1">
    <source>
        <dbReference type="EMBL" id="KAK9834035.1"/>
    </source>
</evidence>
<accession>A0AAW1RKP4</accession>
<comment type="caution">
    <text evidence="1">The sequence shown here is derived from an EMBL/GenBank/DDBJ whole genome shotgun (WGS) entry which is preliminary data.</text>
</comment>
<reference evidence="1 2" key="1">
    <citation type="journal article" date="2024" name="Nat. Commun.">
        <title>Phylogenomics reveals the evolutionary origins of lichenization in chlorophyte algae.</title>
        <authorList>
            <person name="Puginier C."/>
            <person name="Libourel C."/>
            <person name="Otte J."/>
            <person name="Skaloud P."/>
            <person name="Haon M."/>
            <person name="Grisel S."/>
            <person name="Petersen M."/>
            <person name="Berrin J.G."/>
            <person name="Delaux P.M."/>
            <person name="Dal Grande F."/>
            <person name="Keller J."/>
        </authorList>
    </citation>
    <scope>NUCLEOTIDE SEQUENCE [LARGE SCALE GENOMIC DNA]</scope>
    <source>
        <strain evidence="1 2">SAG 245.80</strain>
    </source>
</reference>
<dbReference type="EMBL" id="JALJOU010000034">
    <property type="protein sequence ID" value="KAK9834035.1"/>
    <property type="molecule type" value="Genomic_DNA"/>
</dbReference>